<dbReference type="Proteomes" id="UP000275267">
    <property type="component" value="Unassembled WGS sequence"/>
</dbReference>
<gene>
    <name evidence="1" type="ORF">C2845_PM03G37180</name>
</gene>
<proteinExistence type="predicted"/>
<organism evidence="1 2">
    <name type="scientific">Panicum miliaceum</name>
    <name type="common">Proso millet</name>
    <name type="synonym">Broomcorn millet</name>
    <dbReference type="NCBI Taxonomy" id="4540"/>
    <lineage>
        <taxon>Eukaryota</taxon>
        <taxon>Viridiplantae</taxon>
        <taxon>Streptophyta</taxon>
        <taxon>Embryophyta</taxon>
        <taxon>Tracheophyta</taxon>
        <taxon>Spermatophyta</taxon>
        <taxon>Magnoliopsida</taxon>
        <taxon>Liliopsida</taxon>
        <taxon>Poales</taxon>
        <taxon>Poaceae</taxon>
        <taxon>PACMAD clade</taxon>
        <taxon>Panicoideae</taxon>
        <taxon>Panicodae</taxon>
        <taxon>Paniceae</taxon>
        <taxon>Panicinae</taxon>
        <taxon>Panicum</taxon>
        <taxon>Panicum sect. Panicum</taxon>
    </lineage>
</organism>
<protein>
    <submittedName>
        <fullName evidence="1">Uncharacterized protein</fullName>
    </submittedName>
</protein>
<evidence type="ECO:0000313" key="1">
    <source>
        <dbReference type="EMBL" id="RLN34234.1"/>
    </source>
</evidence>
<sequence length="126" mass="13287">MAELVVPGSAPAERLHRRIISDGRMVFFLVDVGDAYGGGVKLLLLQAVTGVGAYSGRPVRLVMVVLFGLGKDLVCPLVGFTFRVGDCIASCRSTAGLSCSPGCGSASSSSGRLWRVVLEVFLHVFR</sequence>
<reference evidence="2" key="1">
    <citation type="journal article" date="2019" name="Nat. Commun.">
        <title>The genome of broomcorn millet.</title>
        <authorList>
            <person name="Zou C."/>
            <person name="Miki D."/>
            <person name="Li D."/>
            <person name="Tang Q."/>
            <person name="Xiao L."/>
            <person name="Rajput S."/>
            <person name="Deng P."/>
            <person name="Jia W."/>
            <person name="Huang R."/>
            <person name="Zhang M."/>
            <person name="Sun Y."/>
            <person name="Hu J."/>
            <person name="Fu X."/>
            <person name="Schnable P.S."/>
            <person name="Li F."/>
            <person name="Zhang H."/>
            <person name="Feng B."/>
            <person name="Zhu X."/>
            <person name="Liu R."/>
            <person name="Schnable J.C."/>
            <person name="Zhu J.-K."/>
            <person name="Zhang H."/>
        </authorList>
    </citation>
    <scope>NUCLEOTIDE SEQUENCE [LARGE SCALE GENOMIC DNA]</scope>
</reference>
<name>A0A3L6T7P8_PANMI</name>
<dbReference type="EMBL" id="PQIB02000002">
    <property type="protein sequence ID" value="RLN34234.1"/>
    <property type="molecule type" value="Genomic_DNA"/>
</dbReference>
<accession>A0A3L6T7P8</accession>
<comment type="caution">
    <text evidence="1">The sequence shown here is derived from an EMBL/GenBank/DDBJ whole genome shotgun (WGS) entry which is preliminary data.</text>
</comment>
<dbReference type="AlphaFoldDB" id="A0A3L6T7P8"/>
<keyword evidence="2" id="KW-1185">Reference proteome</keyword>
<evidence type="ECO:0000313" key="2">
    <source>
        <dbReference type="Proteomes" id="UP000275267"/>
    </source>
</evidence>